<gene>
    <name evidence="2" type="primary">SF3A1</name>
    <name evidence="2" type="ORF">SNAT2548_LOCUS33574</name>
</gene>
<name>A0A812UNU9_9DINO</name>
<accession>A0A812UNU9</accession>
<dbReference type="Proteomes" id="UP000604046">
    <property type="component" value="Unassembled WGS sequence"/>
</dbReference>
<comment type="caution">
    <text evidence="2">The sequence shown here is derived from an EMBL/GenBank/DDBJ whole genome shotgun (WGS) entry which is preliminary data.</text>
</comment>
<dbReference type="EMBL" id="CAJNDS010002765">
    <property type="protein sequence ID" value="CAE7589375.1"/>
    <property type="molecule type" value="Genomic_DNA"/>
</dbReference>
<evidence type="ECO:0000313" key="2">
    <source>
        <dbReference type="EMBL" id="CAE7589375.1"/>
    </source>
</evidence>
<dbReference type="AlphaFoldDB" id="A0A812UNU9"/>
<sequence length="143" mass="15216">MTADSHLGETGPQQDVETKFQRGDPVRASKMWTPVQGFFGSGTTGTLIRQSLRAKGDSILLNLPNPEAAASAAASMPPPWQVPPLSQQAVLAVSSHMTWLGKVDKVEAATGQHTSRSQLETKLCEDRVPLEAQLVGADLASLL</sequence>
<reference evidence="2" key="1">
    <citation type="submission" date="2021-02" db="EMBL/GenBank/DDBJ databases">
        <authorList>
            <person name="Dougan E. K."/>
            <person name="Rhodes N."/>
            <person name="Thang M."/>
            <person name="Chan C."/>
        </authorList>
    </citation>
    <scope>NUCLEOTIDE SEQUENCE</scope>
</reference>
<keyword evidence="3" id="KW-1185">Reference proteome</keyword>
<protein>
    <submittedName>
        <fullName evidence="2">SF3A1 protein</fullName>
    </submittedName>
</protein>
<evidence type="ECO:0000256" key="1">
    <source>
        <dbReference type="SAM" id="MobiDB-lite"/>
    </source>
</evidence>
<organism evidence="2 3">
    <name type="scientific">Symbiodinium natans</name>
    <dbReference type="NCBI Taxonomy" id="878477"/>
    <lineage>
        <taxon>Eukaryota</taxon>
        <taxon>Sar</taxon>
        <taxon>Alveolata</taxon>
        <taxon>Dinophyceae</taxon>
        <taxon>Suessiales</taxon>
        <taxon>Symbiodiniaceae</taxon>
        <taxon>Symbiodinium</taxon>
    </lineage>
</organism>
<feature type="compositionally biased region" description="Basic and acidic residues" evidence="1">
    <location>
        <begin position="16"/>
        <end position="27"/>
    </location>
</feature>
<proteinExistence type="predicted"/>
<dbReference type="OrthoDB" id="10304740at2759"/>
<evidence type="ECO:0000313" key="3">
    <source>
        <dbReference type="Proteomes" id="UP000604046"/>
    </source>
</evidence>
<feature type="region of interest" description="Disordered" evidence="1">
    <location>
        <begin position="1"/>
        <end position="27"/>
    </location>
</feature>